<dbReference type="Gene3D" id="3.40.190.10">
    <property type="entry name" value="Periplasmic binding protein-like II"/>
    <property type="match status" value="2"/>
</dbReference>
<dbReference type="PROSITE" id="PS51832">
    <property type="entry name" value="HD_GYP"/>
    <property type="match status" value="1"/>
</dbReference>
<reference evidence="4 5" key="1">
    <citation type="submission" date="2020-05" db="EMBL/GenBank/DDBJ databases">
        <title>Complete genome of Desulfobulbus oligotrophicus.</title>
        <authorList>
            <person name="Podar M."/>
        </authorList>
    </citation>
    <scope>NUCLEOTIDE SEQUENCE [LARGE SCALE GENOMIC DNA]</scope>
    <source>
        <strain evidence="4 5">Prop6</strain>
    </source>
</reference>
<dbReference type="PANTHER" id="PTHR45228:SF4">
    <property type="entry name" value="LIPOPROTEIN"/>
    <property type="match status" value="1"/>
</dbReference>
<feature type="domain" description="HD" evidence="2">
    <location>
        <begin position="670"/>
        <end position="792"/>
    </location>
</feature>
<dbReference type="PANTHER" id="PTHR45228">
    <property type="entry name" value="CYCLIC DI-GMP PHOSPHODIESTERASE TM_0186-RELATED"/>
    <property type="match status" value="1"/>
</dbReference>
<dbReference type="Gene3D" id="3.30.70.270">
    <property type="match status" value="1"/>
</dbReference>
<keyword evidence="1" id="KW-1133">Transmembrane helix</keyword>
<dbReference type="PROSITE" id="PS51831">
    <property type="entry name" value="HD"/>
    <property type="match status" value="1"/>
</dbReference>
<dbReference type="InterPro" id="IPR003607">
    <property type="entry name" value="HD/PDEase_dom"/>
</dbReference>
<dbReference type="SUPFAM" id="SSF55073">
    <property type="entry name" value="Nucleotide cyclase"/>
    <property type="match status" value="1"/>
</dbReference>
<feature type="transmembrane region" description="Helical" evidence="1">
    <location>
        <begin position="51"/>
        <end position="72"/>
    </location>
</feature>
<dbReference type="InterPro" id="IPR052020">
    <property type="entry name" value="Cyclic_di-GMP/3'3'-cGAMP_PDE"/>
</dbReference>
<evidence type="ECO:0000259" key="3">
    <source>
        <dbReference type="PROSITE" id="PS51832"/>
    </source>
</evidence>
<dbReference type="SUPFAM" id="SSF53850">
    <property type="entry name" value="Periplasmic binding protein-like II"/>
    <property type="match status" value="1"/>
</dbReference>
<keyword evidence="1" id="KW-0812">Transmembrane</keyword>
<organism evidence="4 5">
    <name type="scientific">Desulfobulbus oligotrophicus</name>
    <dbReference type="NCBI Taxonomy" id="1909699"/>
    <lineage>
        <taxon>Bacteria</taxon>
        <taxon>Pseudomonadati</taxon>
        <taxon>Thermodesulfobacteriota</taxon>
        <taxon>Desulfobulbia</taxon>
        <taxon>Desulfobulbales</taxon>
        <taxon>Desulfobulbaceae</taxon>
        <taxon>Desulfobulbus</taxon>
    </lineage>
</organism>
<dbReference type="KEGG" id="dog:HP555_02110"/>
<dbReference type="Gene3D" id="3.30.450.40">
    <property type="match status" value="1"/>
</dbReference>
<dbReference type="Pfam" id="PF01590">
    <property type="entry name" value="GAF"/>
    <property type="match status" value="1"/>
</dbReference>
<dbReference type="InterPro" id="IPR043128">
    <property type="entry name" value="Rev_trsase/Diguanyl_cyclase"/>
</dbReference>
<evidence type="ECO:0000313" key="4">
    <source>
        <dbReference type="EMBL" id="QQG64742.1"/>
    </source>
</evidence>
<dbReference type="SUPFAM" id="SSF109604">
    <property type="entry name" value="HD-domain/PDEase-like"/>
    <property type="match status" value="1"/>
</dbReference>
<dbReference type="AlphaFoldDB" id="A0A7T5VBC7"/>
<dbReference type="EMBL" id="CP054140">
    <property type="protein sequence ID" value="QQG64742.1"/>
    <property type="molecule type" value="Genomic_DNA"/>
</dbReference>
<dbReference type="Pfam" id="PF13487">
    <property type="entry name" value="HD_5"/>
    <property type="match status" value="1"/>
</dbReference>
<evidence type="ECO:0000313" key="5">
    <source>
        <dbReference type="Proteomes" id="UP000596092"/>
    </source>
</evidence>
<protein>
    <submittedName>
        <fullName evidence="4">PhnD/SsuA/transferrin family substrate-binding protein</fullName>
    </submittedName>
</protein>
<dbReference type="InterPro" id="IPR029787">
    <property type="entry name" value="Nucleotide_cyclase"/>
</dbReference>
<feature type="transmembrane region" description="Helical" evidence="1">
    <location>
        <begin position="92"/>
        <end position="111"/>
    </location>
</feature>
<dbReference type="InterPro" id="IPR037522">
    <property type="entry name" value="HD_GYP_dom"/>
</dbReference>
<dbReference type="InterPro" id="IPR003018">
    <property type="entry name" value="GAF"/>
</dbReference>
<dbReference type="CDD" id="cd00077">
    <property type="entry name" value="HDc"/>
    <property type="match status" value="1"/>
</dbReference>
<keyword evidence="5" id="KW-1185">Reference proteome</keyword>
<dbReference type="InterPro" id="IPR029016">
    <property type="entry name" value="GAF-like_dom_sf"/>
</dbReference>
<sequence>MEPRYIFFCLLLGIKTISGNISRQRSAAVVTARRRFCLWTRIRRAWCSARVRIASAGGGTVFLLFPAALAGSASPGRMLLQGRHPASVTTRLIRVLIVFLTVLSLGFPVAPGQAEEVTEVRIGLLAKRGTATDLPLWQPTADYLTSHLPGHRFLLVALDFTQIHDSVLEGRIDFVLTNPAFYVELEKIHGVRRIATLVNRHRNGESTSTFGGVIFCRADRDDLRGISDLRGQRFMAVEPRSFGGWIVCWRELYQRGIDPLRFFSGLEYGNTHDAVVFAVQNGQADAGTVRTDTLERMAAADLIRLENFRILAEQEVPGFPFKLSTALYPEWPMAALRTTSGELVNRVTSALLAMDPDDPAAQASGSGGWTAPLNYQPVHDCLLDLRIEPYADFGQFTLMDVLRRYWRQLALLFAAMGVIGSAALSIFLLNRRLVEKNCEIDELNTTLEARVIERTRRIHTLLDQELYFREIMKTVAAVNGLLLSAADLPVLLVEACRLMGAHSHYGFTWICLRKGEVVELVYSADTTIRLPGNPPYSFTDPTDPFAESVAARCLRDNATVALVQWDPQVSVTPWIDRTSTSDFRAVIGLPLRAGYGQPSLGALCVYTMRRQGFEPEEIAMLEELACDIGFVVNDFRQRERVQSLEQERRENYEQTILSFADMIDQRDTYTAGHTVRVASYSRLLGDRMGLPEDQADLLQQAAVLHDIGKIAIPDAVLLKPGQLSPLEYELIKLHASAGHDMLAGVSMYRDLAAIIRHHHERFDGMGYPDRLQGHDIPLLARIIGVADSFDAMTTNRIYKPRKSIDEALDELQALSGKQFDPEVVVAGLDVLRGITLADDVSQLPKNKMEEHRFSYFFSDKLTGLYNEDYLQIVLQNAHILRNYHCLQSIYVKNMAEYNRQHGWEQGNLLMLRLTAELRERFPDSLLFRAYGRDFVIISRDQCFLLAGKGGMFASLQGTGVEIETSLLDLRRDATYCIDKLENLEVLCDLECPV</sequence>
<dbReference type="SMART" id="SM00471">
    <property type="entry name" value="HDc"/>
    <property type="match status" value="1"/>
</dbReference>
<dbReference type="InterPro" id="IPR006674">
    <property type="entry name" value="HD_domain"/>
</dbReference>
<feature type="transmembrane region" description="Helical" evidence="1">
    <location>
        <begin position="409"/>
        <end position="429"/>
    </location>
</feature>
<proteinExistence type="predicted"/>
<feature type="domain" description="HD-GYP" evidence="3">
    <location>
        <begin position="648"/>
        <end position="843"/>
    </location>
</feature>
<dbReference type="RefSeq" id="WP_199263575.1">
    <property type="nucleotide sequence ID" value="NZ_CP054140.1"/>
</dbReference>
<name>A0A7T5VBC7_9BACT</name>
<keyword evidence="1" id="KW-0472">Membrane</keyword>
<evidence type="ECO:0000256" key="1">
    <source>
        <dbReference type="SAM" id="Phobius"/>
    </source>
</evidence>
<dbReference type="Gene3D" id="1.10.3210.10">
    <property type="entry name" value="Hypothetical protein af1432"/>
    <property type="match status" value="1"/>
</dbReference>
<accession>A0A7T5VBC7</accession>
<evidence type="ECO:0000259" key="2">
    <source>
        <dbReference type="PROSITE" id="PS51831"/>
    </source>
</evidence>
<dbReference type="Pfam" id="PF12974">
    <property type="entry name" value="Phosphonate-bd"/>
    <property type="match status" value="1"/>
</dbReference>
<dbReference type="SUPFAM" id="SSF55781">
    <property type="entry name" value="GAF domain-like"/>
    <property type="match status" value="1"/>
</dbReference>
<dbReference type="Proteomes" id="UP000596092">
    <property type="component" value="Chromosome"/>
</dbReference>
<gene>
    <name evidence="4" type="ORF">HP555_02110</name>
</gene>